<dbReference type="SUPFAM" id="SSF160904">
    <property type="entry name" value="Jann2411-like"/>
    <property type="match status" value="1"/>
</dbReference>
<organism evidence="2 3">
    <name type="scientific">Priestia endophytica DSM 13796</name>
    <dbReference type="NCBI Taxonomy" id="1121089"/>
    <lineage>
        <taxon>Bacteria</taxon>
        <taxon>Bacillati</taxon>
        <taxon>Bacillota</taxon>
        <taxon>Bacilli</taxon>
        <taxon>Bacillales</taxon>
        <taxon>Bacillaceae</taxon>
        <taxon>Priestia</taxon>
    </lineage>
</organism>
<dbReference type="Pfam" id="PF11706">
    <property type="entry name" value="zf-CGNR"/>
    <property type="match status" value="1"/>
</dbReference>
<accession>A0A1I6C345</accession>
<keyword evidence="3" id="KW-1185">Reference proteome</keyword>
<comment type="caution">
    <text evidence="2">The sequence shown here is derived from an EMBL/GenBank/DDBJ whole genome shotgun (WGS) entry which is preliminary data.</text>
</comment>
<reference evidence="2 3" key="1">
    <citation type="submission" date="2016-10" db="EMBL/GenBank/DDBJ databases">
        <authorList>
            <person name="Varghese N."/>
            <person name="Submissions S."/>
        </authorList>
    </citation>
    <scope>NUCLEOTIDE SEQUENCE [LARGE SCALE GENOMIC DNA]</scope>
    <source>
        <strain evidence="2 3">DSM 13796</strain>
    </source>
</reference>
<evidence type="ECO:0000313" key="2">
    <source>
        <dbReference type="EMBL" id="SFQ87620.1"/>
    </source>
</evidence>
<dbReference type="Gene3D" id="1.10.3300.10">
    <property type="entry name" value="Jann2411-like domain"/>
    <property type="match status" value="1"/>
</dbReference>
<evidence type="ECO:0000313" key="3">
    <source>
        <dbReference type="Proteomes" id="UP000182762"/>
    </source>
</evidence>
<name>A0A1I6C345_9BACI</name>
<dbReference type="EMBL" id="FOXX01000022">
    <property type="protein sequence ID" value="SFQ87620.1"/>
    <property type="molecule type" value="Genomic_DNA"/>
</dbReference>
<dbReference type="Proteomes" id="UP000182762">
    <property type="component" value="Unassembled WGS sequence"/>
</dbReference>
<dbReference type="PANTHER" id="PTHR35525:SF3">
    <property type="entry name" value="BLL6575 PROTEIN"/>
    <property type="match status" value="1"/>
</dbReference>
<evidence type="ECO:0000259" key="1">
    <source>
        <dbReference type="Pfam" id="PF11706"/>
    </source>
</evidence>
<dbReference type="PANTHER" id="PTHR35525">
    <property type="entry name" value="BLL6575 PROTEIN"/>
    <property type="match status" value="1"/>
</dbReference>
<proteinExistence type="predicted"/>
<feature type="domain" description="Zinc finger CGNR" evidence="1">
    <location>
        <begin position="151"/>
        <end position="190"/>
    </location>
</feature>
<dbReference type="InterPro" id="IPR021005">
    <property type="entry name" value="Znf_CGNR"/>
</dbReference>
<dbReference type="InterPro" id="IPR010852">
    <property type="entry name" value="ABATE"/>
</dbReference>
<sequence length="196" mass="22743">MMSTRRMFPLISGSLSLDLVNTEVVSYGHRRELLISEQDFLDWLYTMCEAIPSLDKSILNVSKSELTDGLETIYRFRLQLRENFECIADGNNVNNKWISVLEENIENAPYMYKIVSGEIKQIPRGNWLNKVLSLVSLDALKLISEGKLNKIRRCSNPECVLLFIDMTGRRKWCSMKICGNRKKVTRFQSKEEIKKP</sequence>
<gene>
    <name evidence="2" type="ORF">SAMN02745910_04853</name>
</gene>
<protein>
    <submittedName>
        <fullName evidence="2">Stress-induced transcription regulator</fullName>
    </submittedName>
</protein>
<dbReference type="InterPro" id="IPR023286">
    <property type="entry name" value="ABATE_dom_sf"/>
</dbReference>